<keyword evidence="2" id="KW-1185">Reference proteome</keyword>
<evidence type="ECO:0000313" key="1">
    <source>
        <dbReference type="EMBL" id="GMT13206.1"/>
    </source>
</evidence>
<feature type="non-terminal residue" evidence="1">
    <location>
        <position position="1"/>
    </location>
</feature>
<protein>
    <recommendedName>
        <fullName evidence="3">Sushi domain-containing protein</fullName>
    </recommendedName>
</protein>
<evidence type="ECO:0000313" key="2">
    <source>
        <dbReference type="Proteomes" id="UP001432322"/>
    </source>
</evidence>
<accession>A0AAV5V395</accession>
<comment type="caution">
    <text evidence="1">The sequence shown here is derived from an EMBL/GenBank/DDBJ whole genome shotgun (WGS) entry which is preliminary data.</text>
</comment>
<proteinExistence type="predicted"/>
<name>A0AAV5V395_9BILA</name>
<organism evidence="1 2">
    <name type="scientific">Pristionchus fissidentatus</name>
    <dbReference type="NCBI Taxonomy" id="1538716"/>
    <lineage>
        <taxon>Eukaryota</taxon>
        <taxon>Metazoa</taxon>
        <taxon>Ecdysozoa</taxon>
        <taxon>Nematoda</taxon>
        <taxon>Chromadorea</taxon>
        <taxon>Rhabditida</taxon>
        <taxon>Rhabditina</taxon>
        <taxon>Diplogasteromorpha</taxon>
        <taxon>Diplogasteroidea</taxon>
        <taxon>Neodiplogasteridae</taxon>
        <taxon>Pristionchus</taxon>
    </lineage>
</organism>
<evidence type="ECO:0008006" key="3">
    <source>
        <dbReference type="Google" id="ProtNLM"/>
    </source>
</evidence>
<reference evidence="1" key="1">
    <citation type="submission" date="2023-10" db="EMBL/GenBank/DDBJ databases">
        <title>Genome assembly of Pristionchus species.</title>
        <authorList>
            <person name="Yoshida K."/>
            <person name="Sommer R.J."/>
        </authorList>
    </citation>
    <scope>NUCLEOTIDE SEQUENCE</scope>
    <source>
        <strain evidence="1">RS5133</strain>
    </source>
</reference>
<dbReference type="Proteomes" id="UP001432322">
    <property type="component" value="Unassembled WGS sequence"/>
</dbReference>
<dbReference type="EMBL" id="BTSY01000002">
    <property type="protein sequence ID" value="GMT13206.1"/>
    <property type="molecule type" value="Genomic_DNA"/>
</dbReference>
<feature type="non-terminal residue" evidence="1">
    <location>
        <position position="245"/>
    </location>
</feature>
<gene>
    <name evidence="1" type="ORF">PFISCL1PPCAC_4503</name>
</gene>
<sequence length="245" mass="26577">LCDVDFRSVPGTTKRECLGGNDVVACLTGPINVTVGSNTFTFERATFVDGKWYGSTCEGKITVVDELNPFFNCYDTVVPTPCSCTFQDTGASLGLNAPVSSCLNTEHQVVQCDEKIYVQVGDELISYDRVTCSRGKWFGLNCDGTLKKIIDVEAKLQCGPPPPPSCAPIATWISEDCTSSIGMECVEAIQTGTDITCPPSNPVLFFSPTSGPVEKECARTVSATCVTKALRWEFVNGWWIHNQTQ</sequence>
<dbReference type="AlphaFoldDB" id="A0AAV5V395"/>